<evidence type="ECO:0008006" key="4">
    <source>
        <dbReference type="Google" id="ProtNLM"/>
    </source>
</evidence>
<evidence type="ECO:0000313" key="2">
    <source>
        <dbReference type="EMBL" id="MBS8122317.1"/>
    </source>
</evidence>
<feature type="transmembrane region" description="Helical" evidence="1">
    <location>
        <begin position="339"/>
        <end position="363"/>
    </location>
</feature>
<keyword evidence="1" id="KW-0812">Transmembrane</keyword>
<feature type="transmembrane region" description="Helical" evidence="1">
    <location>
        <begin position="274"/>
        <end position="292"/>
    </location>
</feature>
<dbReference type="RefSeq" id="WP_213349764.1">
    <property type="nucleotide sequence ID" value="NZ_JAEDAM010000071.1"/>
</dbReference>
<dbReference type="EMBL" id="JAEDAM010000071">
    <property type="protein sequence ID" value="MBS8122317.1"/>
    <property type="molecule type" value="Genomic_DNA"/>
</dbReference>
<feature type="transmembrane region" description="Helical" evidence="1">
    <location>
        <begin position="34"/>
        <end position="56"/>
    </location>
</feature>
<comment type="caution">
    <text evidence="2">The sequence shown here is derived from an EMBL/GenBank/DDBJ whole genome shotgun (WGS) entry which is preliminary data.</text>
</comment>
<keyword evidence="3" id="KW-1185">Reference proteome</keyword>
<reference evidence="2 3" key="1">
    <citation type="journal article" date="2021" name="Nat. Commun.">
        <title>Reductive evolution and unique predatory mode in the CPR bacterium Vampirococcus lugosii.</title>
        <authorList>
            <person name="Moreira D."/>
            <person name="Zivanovic Y."/>
            <person name="Lopez-Archilla A.I."/>
            <person name="Iniesto M."/>
            <person name="Lopez-Garcia P."/>
        </authorList>
    </citation>
    <scope>NUCLEOTIDE SEQUENCE [LARGE SCALE GENOMIC DNA]</scope>
    <source>
        <strain evidence="2">Chiprana</strain>
    </source>
</reference>
<keyword evidence="1" id="KW-1133">Transmembrane helix</keyword>
<organism evidence="2 3">
    <name type="scientific">Candidatus Vampirococcus lugosii</name>
    <dbReference type="NCBI Taxonomy" id="2789015"/>
    <lineage>
        <taxon>Bacteria</taxon>
        <taxon>Candidatus Absconditibacteriota</taxon>
        <taxon>Vampirococcus</taxon>
    </lineage>
</organism>
<feature type="transmembrane region" description="Helical" evidence="1">
    <location>
        <begin position="68"/>
        <end position="86"/>
    </location>
</feature>
<feature type="transmembrane region" description="Helical" evidence="1">
    <location>
        <begin position="383"/>
        <end position="402"/>
    </location>
</feature>
<protein>
    <recommendedName>
        <fullName evidence="4">O-antigen ligase domain-containing protein</fullName>
    </recommendedName>
</protein>
<dbReference type="Proteomes" id="UP000680365">
    <property type="component" value="Unassembled WGS sequence"/>
</dbReference>
<feature type="transmembrane region" description="Helical" evidence="1">
    <location>
        <begin position="130"/>
        <end position="151"/>
    </location>
</feature>
<dbReference type="PANTHER" id="PTHR37422">
    <property type="entry name" value="TEICHURONIC ACID BIOSYNTHESIS PROTEIN TUAE"/>
    <property type="match status" value="1"/>
</dbReference>
<feature type="transmembrane region" description="Helical" evidence="1">
    <location>
        <begin position="201"/>
        <end position="218"/>
    </location>
</feature>
<feature type="transmembrane region" description="Helical" evidence="1">
    <location>
        <begin position="98"/>
        <end position="118"/>
    </location>
</feature>
<dbReference type="PANTHER" id="PTHR37422:SF17">
    <property type="entry name" value="O-ANTIGEN LIGASE"/>
    <property type="match status" value="1"/>
</dbReference>
<evidence type="ECO:0000313" key="3">
    <source>
        <dbReference type="Proteomes" id="UP000680365"/>
    </source>
</evidence>
<gene>
    <name evidence="2" type="ORF">VAMP_283n111</name>
</gene>
<proteinExistence type="predicted"/>
<feature type="transmembrane region" description="Helical" evidence="1">
    <location>
        <begin position="304"/>
        <end position="327"/>
    </location>
</feature>
<sequence>MIINFVKLFVIFIFSYYILNTFFVYGIFDGQFQLIFSLLKEIIWFFFVLLLIIFNFDKFKKYLIDYKYFIILLLFYIFWGILISLINQKGLYDIFIGIKYNIFFVIIFLSSTFVGTVLIDKVNKKDIIKFINFIFYSLIISLIIGIFWQLMKFGFKEEFIKYLGYGPVGDWKFGEKPPIYYRTGPDGLARFNGIFAGPNNYGFLLVLFLSFFVSKSFEFMKQKQNKTKNSIKSIAYSSLYILGGLATFSRGFILAGIIQFWYFLPYKLKKNKKIIGIGIFLLLFLISILSFVKFESTKLHISETLNAIIFAINNSMGLGFGSSGPAIHHRGEILPENMYLQVFIDSGAIGFIIWIGIIFFIFLGIRKIGIFSKNKETKKLQKYLLLLSIGFYGLLIEGLFLHVFEDSIINYIFFITYGILYGYLYDEYKKVKIY</sequence>
<name>A0ABS5QMC2_9BACT</name>
<dbReference type="InterPro" id="IPR051533">
    <property type="entry name" value="WaaL-like"/>
</dbReference>
<accession>A0ABS5QMC2</accession>
<keyword evidence="1" id="KW-0472">Membrane</keyword>
<feature type="transmembrane region" description="Helical" evidence="1">
    <location>
        <begin position="7"/>
        <end position="28"/>
    </location>
</feature>
<feature type="transmembrane region" description="Helical" evidence="1">
    <location>
        <begin position="239"/>
        <end position="262"/>
    </location>
</feature>
<feature type="transmembrane region" description="Helical" evidence="1">
    <location>
        <begin position="408"/>
        <end position="425"/>
    </location>
</feature>
<evidence type="ECO:0000256" key="1">
    <source>
        <dbReference type="SAM" id="Phobius"/>
    </source>
</evidence>